<dbReference type="Proteomes" id="UP000288216">
    <property type="component" value="Unassembled WGS sequence"/>
</dbReference>
<dbReference type="EMBL" id="BFAA01005867">
    <property type="protein sequence ID" value="GCB68304.1"/>
    <property type="molecule type" value="Genomic_DNA"/>
</dbReference>
<evidence type="ECO:0000256" key="1">
    <source>
        <dbReference type="SAM" id="Phobius"/>
    </source>
</evidence>
<keyword evidence="1" id="KW-0812">Transmembrane</keyword>
<evidence type="ECO:0000313" key="2">
    <source>
        <dbReference type="EMBL" id="GCB68304.1"/>
    </source>
</evidence>
<accession>A0A401P588</accession>
<name>A0A401P588_SCYTO</name>
<dbReference type="AlphaFoldDB" id="A0A401P588"/>
<keyword evidence="1" id="KW-1133">Transmembrane helix</keyword>
<gene>
    <name evidence="2" type="ORF">scyTo_0012260</name>
</gene>
<proteinExistence type="predicted"/>
<protein>
    <submittedName>
        <fullName evidence="2">Uncharacterized protein</fullName>
    </submittedName>
</protein>
<keyword evidence="3" id="KW-1185">Reference proteome</keyword>
<evidence type="ECO:0000313" key="3">
    <source>
        <dbReference type="Proteomes" id="UP000288216"/>
    </source>
</evidence>
<reference evidence="2 3" key="1">
    <citation type="journal article" date="2018" name="Nat. Ecol. Evol.">
        <title>Shark genomes provide insights into elasmobranch evolution and the origin of vertebrates.</title>
        <authorList>
            <person name="Hara Y"/>
            <person name="Yamaguchi K"/>
            <person name="Onimaru K"/>
            <person name="Kadota M"/>
            <person name="Koyanagi M"/>
            <person name="Keeley SD"/>
            <person name="Tatsumi K"/>
            <person name="Tanaka K"/>
            <person name="Motone F"/>
            <person name="Kageyama Y"/>
            <person name="Nozu R"/>
            <person name="Adachi N"/>
            <person name="Nishimura O"/>
            <person name="Nakagawa R"/>
            <person name="Tanegashima C"/>
            <person name="Kiyatake I"/>
            <person name="Matsumoto R"/>
            <person name="Murakumo K"/>
            <person name="Nishida K"/>
            <person name="Terakita A"/>
            <person name="Kuratani S"/>
            <person name="Sato K"/>
            <person name="Hyodo S Kuraku.S."/>
        </authorList>
    </citation>
    <scope>NUCLEOTIDE SEQUENCE [LARGE SCALE GENOMIC DNA]</scope>
</reference>
<feature type="transmembrane region" description="Helical" evidence="1">
    <location>
        <begin position="56"/>
        <end position="76"/>
    </location>
</feature>
<comment type="caution">
    <text evidence="2">The sequence shown here is derived from an EMBL/GenBank/DDBJ whole genome shotgun (WGS) entry which is preliminary data.</text>
</comment>
<organism evidence="2 3">
    <name type="scientific">Scyliorhinus torazame</name>
    <name type="common">Cloudy catshark</name>
    <name type="synonym">Catulus torazame</name>
    <dbReference type="NCBI Taxonomy" id="75743"/>
    <lineage>
        <taxon>Eukaryota</taxon>
        <taxon>Metazoa</taxon>
        <taxon>Chordata</taxon>
        <taxon>Craniata</taxon>
        <taxon>Vertebrata</taxon>
        <taxon>Chondrichthyes</taxon>
        <taxon>Elasmobranchii</taxon>
        <taxon>Galeomorphii</taxon>
        <taxon>Galeoidea</taxon>
        <taxon>Carcharhiniformes</taxon>
        <taxon>Scyliorhinidae</taxon>
        <taxon>Scyliorhinus</taxon>
    </lineage>
</organism>
<sequence length="84" mass="9316">MPAVLPLTQIRYRTTGSEIGIHYARFSPKTRLYRVIPGAGRGGGDTRYLQPPGEDLFGRLIALHIGSIISFVTLIVPTMKMNLF</sequence>
<keyword evidence="1" id="KW-0472">Membrane</keyword>